<dbReference type="InterPro" id="IPR010093">
    <property type="entry name" value="SinI_DNA-bd"/>
</dbReference>
<sequence>MSTTVPTLRLVTTASAGRGRREPAPPEHVVAVTLQPDEKLLLSVPEAARRLGISRSLFYEYIAADKIQTVHVGRLRRVSPAALDQFVDSLPNPAHGDGATGTP</sequence>
<organism evidence="3">
    <name type="scientific">mine drainage metagenome</name>
    <dbReference type="NCBI Taxonomy" id="410659"/>
    <lineage>
        <taxon>unclassified sequences</taxon>
        <taxon>metagenomes</taxon>
        <taxon>ecological metagenomes</taxon>
    </lineage>
</organism>
<feature type="domain" description="Helix-turn-helix" evidence="2">
    <location>
        <begin position="41"/>
        <end position="88"/>
    </location>
</feature>
<feature type="region of interest" description="Disordered" evidence="1">
    <location>
        <begin position="1"/>
        <end position="25"/>
    </location>
</feature>
<dbReference type="AlphaFoldDB" id="A0A1J5QP18"/>
<dbReference type="EMBL" id="MLJW01000565">
    <property type="protein sequence ID" value="OIQ85138.1"/>
    <property type="molecule type" value="Genomic_DNA"/>
</dbReference>
<gene>
    <name evidence="3" type="ORF">GALL_330320</name>
</gene>
<protein>
    <submittedName>
        <fullName evidence="3">Helix-turn-helix domain protein</fullName>
    </submittedName>
</protein>
<dbReference type="InterPro" id="IPR041657">
    <property type="entry name" value="HTH_17"/>
</dbReference>
<reference evidence="3" key="1">
    <citation type="submission" date="2016-10" db="EMBL/GenBank/DDBJ databases">
        <title>Sequence of Gallionella enrichment culture.</title>
        <authorList>
            <person name="Poehlein A."/>
            <person name="Muehling M."/>
            <person name="Daniel R."/>
        </authorList>
    </citation>
    <scope>NUCLEOTIDE SEQUENCE</scope>
</reference>
<dbReference type="Pfam" id="PF12728">
    <property type="entry name" value="HTH_17"/>
    <property type="match status" value="1"/>
</dbReference>
<name>A0A1J5QP18_9ZZZZ</name>
<evidence type="ECO:0000256" key="1">
    <source>
        <dbReference type="SAM" id="MobiDB-lite"/>
    </source>
</evidence>
<dbReference type="GO" id="GO:0003677">
    <property type="term" value="F:DNA binding"/>
    <property type="evidence" value="ECO:0007669"/>
    <property type="project" value="InterPro"/>
</dbReference>
<feature type="compositionally biased region" description="Polar residues" evidence="1">
    <location>
        <begin position="1"/>
        <end position="15"/>
    </location>
</feature>
<evidence type="ECO:0000259" key="2">
    <source>
        <dbReference type="Pfam" id="PF12728"/>
    </source>
</evidence>
<accession>A0A1J5QP18</accession>
<evidence type="ECO:0000313" key="3">
    <source>
        <dbReference type="EMBL" id="OIQ85138.1"/>
    </source>
</evidence>
<comment type="caution">
    <text evidence="3">The sequence shown here is derived from an EMBL/GenBank/DDBJ whole genome shotgun (WGS) entry which is preliminary data.</text>
</comment>
<dbReference type="NCBIfam" id="TIGR01764">
    <property type="entry name" value="excise"/>
    <property type="match status" value="1"/>
</dbReference>
<proteinExistence type="predicted"/>